<protein>
    <recommendedName>
        <fullName evidence="3">Peptidase S8/S53 domain-containing protein</fullName>
    </recommendedName>
</protein>
<dbReference type="CDD" id="cd00306">
    <property type="entry name" value="Peptidases_S8_S53"/>
    <property type="match status" value="1"/>
</dbReference>
<accession>A0A9N9LFJ3</accession>
<dbReference type="SUPFAM" id="SSF52743">
    <property type="entry name" value="Subtilisin-like"/>
    <property type="match status" value="1"/>
</dbReference>
<gene>
    <name evidence="1" type="ORF">HYALB_00008664</name>
</gene>
<evidence type="ECO:0000313" key="1">
    <source>
        <dbReference type="EMBL" id="CAG8973133.1"/>
    </source>
</evidence>
<reference evidence="1" key="1">
    <citation type="submission" date="2021-07" db="EMBL/GenBank/DDBJ databases">
        <authorList>
            <person name="Durling M."/>
        </authorList>
    </citation>
    <scope>NUCLEOTIDE SEQUENCE</scope>
</reference>
<sequence>MSFGFITTDPLLEKAIKETENTLMFAASTNFSAAEFPPIRFPARYWERVFSVNVADGRGEPSGSNPPKDRNRQIRNFSFLGEAVGLVNHQASDRGNQPRYGNGSSVATSIASGIAAVVSGISRQDAQLKSLAAIESVFGEMSESGPKKGYRFVAPWQMLSSTSKEYKDQMGDICERISKSHRKQTPLSKR</sequence>
<evidence type="ECO:0000313" key="2">
    <source>
        <dbReference type="Proteomes" id="UP000701801"/>
    </source>
</evidence>
<proteinExistence type="predicted"/>
<organism evidence="1 2">
    <name type="scientific">Hymenoscyphus albidus</name>
    <dbReference type="NCBI Taxonomy" id="595503"/>
    <lineage>
        <taxon>Eukaryota</taxon>
        <taxon>Fungi</taxon>
        <taxon>Dikarya</taxon>
        <taxon>Ascomycota</taxon>
        <taxon>Pezizomycotina</taxon>
        <taxon>Leotiomycetes</taxon>
        <taxon>Helotiales</taxon>
        <taxon>Helotiaceae</taxon>
        <taxon>Hymenoscyphus</taxon>
    </lineage>
</organism>
<dbReference type="Proteomes" id="UP000701801">
    <property type="component" value="Unassembled WGS sequence"/>
</dbReference>
<dbReference type="Gene3D" id="3.40.50.200">
    <property type="entry name" value="Peptidase S8/S53 domain"/>
    <property type="match status" value="1"/>
</dbReference>
<name>A0A9N9LFJ3_9HELO</name>
<dbReference type="EMBL" id="CAJVRM010000064">
    <property type="protein sequence ID" value="CAG8973133.1"/>
    <property type="molecule type" value="Genomic_DNA"/>
</dbReference>
<dbReference type="AlphaFoldDB" id="A0A9N9LFJ3"/>
<keyword evidence="2" id="KW-1185">Reference proteome</keyword>
<evidence type="ECO:0008006" key="3">
    <source>
        <dbReference type="Google" id="ProtNLM"/>
    </source>
</evidence>
<dbReference type="OrthoDB" id="206201at2759"/>
<dbReference type="GO" id="GO:0004252">
    <property type="term" value="F:serine-type endopeptidase activity"/>
    <property type="evidence" value="ECO:0007669"/>
    <property type="project" value="InterPro"/>
</dbReference>
<dbReference type="InterPro" id="IPR036852">
    <property type="entry name" value="Peptidase_S8/S53_dom_sf"/>
</dbReference>
<comment type="caution">
    <text evidence="1">The sequence shown here is derived from an EMBL/GenBank/DDBJ whole genome shotgun (WGS) entry which is preliminary data.</text>
</comment>
<dbReference type="GO" id="GO:0006508">
    <property type="term" value="P:proteolysis"/>
    <property type="evidence" value="ECO:0007669"/>
    <property type="project" value="InterPro"/>
</dbReference>